<accession>A7SIT6</accession>
<reference evidence="3 4" key="1">
    <citation type="journal article" date="2007" name="Science">
        <title>Sea anemone genome reveals ancestral eumetazoan gene repertoire and genomic organization.</title>
        <authorList>
            <person name="Putnam N.H."/>
            <person name="Srivastava M."/>
            <person name="Hellsten U."/>
            <person name="Dirks B."/>
            <person name="Chapman J."/>
            <person name="Salamov A."/>
            <person name="Terry A."/>
            <person name="Shapiro H."/>
            <person name="Lindquist E."/>
            <person name="Kapitonov V.V."/>
            <person name="Jurka J."/>
            <person name="Genikhovich G."/>
            <person name="Grigoriev I.V."/>
            <person name="Lucas S.M."/>
            <person name="Steele R.E."/>
            <person name="Finnerty J.R."/>
            <person name="Technau U."/>
            <person name="Martindale M.Q."/>
            <person name="Rokhsar D.S."/>
        </authorList>
    </citation>
    <scope>NUCLEOTIDE SEQUENCE [LARGE SCALE GENOMIC DNA]</scope>
    <source>
        <strain evidence="4">CH2 X CH6</strain>
    </source>
</reference>
<evidence type="ECO:0000313" key="4">
    <source>
        <dbReference type="Proteomes" id="UP000001593"/>
    </source>
</evidence>
<dbReference type="EMBL" id="DS469671">
    <property type="protein sequence ID" value="EDO36412.1"/>
    <property type="molecule type" value="Genomic_DNA"/>
</dbReference>
<evidence type="ECO:0000256" key="1">
    <source>
        <dbReference type="SAM" id="MobiDB-lite"/>
    </source>
</evidence>
<organism evidence="3 4">
    <name type="scientific">Nematostella vectensis</name>
    <name type="common">Starlet sea anemone</name>
    <dbReference type="NCBI Taxonomy" id="45351"/>
    <lineage>
        <taxon>Eukaryota</taxon>
        <taxon>Metazoa</taxon>
        <taxon>Cnidaria</taxon>
        <taxon>Anthozoa</taxon>
        <taxon>Hexacorallia</taxon>
        <taxon>Actiniaria</taxon>
        <taxon>Edwardsiidae</taxon>
        <taxon>Nematostella</taxon>
    </lineage>
</organism>
<dbReference type="Proteomes" id="UP000001593">
    <property type="component" value="Unassembled WGS sequence"/>
</dbReference>
<dbReference type="InParanoid" id="A7SIT6"/>
<keyword evidence="4" id="KW-1185">Reference proteome</keyword>
<keyword evidence="2" id="KW-1133">Transmembrane helix</keyword>
<protein>
    <submittedName>
        <fullName evidence="3">Uncharacterized protein</fullName>
    </submittedName>
</protein>
<sequence length="221" mass="24516">MNSTYACALLANSRLPCVGEKDCEVLSLINEPCPGQTEGDKEKQKSLLTRDQTVGVAVAAGLFIIILIIAIAILICKKKKSGEGNISSIDMKDFSNAADTKSAYETLDTTRRRNPIYEGLSPRTKKTADPYVPKPGPRSIDHRTEVNEDQTYDNTENEIHAEAHVDGYQTYDNPTYDTEHETHAEAHVNGYPTYDNPTCDTHSPARAPAYKRTRSKPQDEL</sequence>
<dbReference type="AlphaFoldDB" id="A7SIT6"/>
<feature type="region of interest" description="Disordered" evidence="1">
    <location>
        <begin position="188"/>
        <end position="221"/>
    </location>
</feature>
<keyword evidence="2" id="KW-0472">Membrane</keyword>
<dbReference type="HOGENOM" id="CLU_1251971_0_0_1"/>
<proteinExistence type="predicted"/>
<feature type="transmembrane region" description="Helical" evidence="2">
    <location>
        <begin position="54"/>
        <end position="76"/>
    </location>
</feature>
<gene>
    <name evidence="3" type="ORF">NEMVEDRAFT_v1g245536</name>
</gene>
<evidence type="ECO:0000313" key="3">
    <source>
        <dbReference type="EMBL" id="EDO36412.1"/>
    </source>
</evidence>
<evidence type="ECO:0000256" key="2">
    <source>
        <dbReference type="SAM" id="Phobius"/>
    </source>
</evidence>
<name>A7SIT6_NEMVE</name>
<feature type="region of interest" description="Disordered" evidence="1">
    <location>
        <begin position="105"/>
        <end position="146"/>
    </location>
</feature>
<keyword evidence="2" id="KW-0812">Transmembrane</keyword>